<dbReference type="InterPro" id="IPR036890">
    <property type="entry name" value="HATPase_C_sf"/>
</dbReference>
<dbReference type="InterPro" id="IPR001610">
    <property type="entry name" value="PAC"/>
</dbReference>
<evidence type="ECO:0000259" key="4">
    <source>
        <dbReference type="PROSITE" id="PS50109"/>
    </source>
</evidence>
<protein>
    <submittedName>
        <fullName evidence="6">Sensor histidine kinase</fullName>
    </submittedName>
</protein>
<dbReference type="SMART" id="SM00387">
    <property type="entry name" value="HATPase_c"/>
    <property type="match status" value="1"/>
</dbReference>
<dbReference type="Pfam" id="PF13426">
    <property type="entry name" value="PAS_9"/>
    <property type="match status" value="1"/>
</dbReference>
<dbReference type="InterPro" id="IPR035965">
    <property type="entry name" value="PAS-like_dom_sf"/>
</dbReference>
<dbReference type="Pfam" id="PF02518">
    <property type="entry name" value="HATPase_c"/>
    <property type="match status" value="1"/>
</dbReference>
<evidence type="ECO:0000256" key="2">
    <source>
        <dbReference type="ARBA" id="ARBA00022643"/>
    </source>
</evidence>
<keyword evidence="6" id="KW-0808">Transferase</keyword>
<organism evidence="6 7">
    <name type="scientific">Profundibacterium mesophilum KAUST100406-0324</name>
    <dbReference type="NCBI Taxonomy" id="1037889"/>
    <lineage>
        <taxon>Bacteria</taxon>
        <taxon>Pseudomonadati</taxon>
        <taxon>Pseudomonadota</taxon>
        <taxon>Alphaproteobacteria</taxon>
        <taxon>Rhodobacterales</taxon>
        <taxon>Roseobacteraceae</taxon>
        <taxon>Profundibacterium</taxon>
    </lineage>
</organism>
<proteinExistence type="predicted"/>
<evidence type="ECO:0000259" key="5">
    <source>
        <dbReference type="PROSITE" id="PS50112"/>
    </source>
</evidence>
<keyword evidence="7" id="KW-1185">Reference proteome</keyword>
<dbReference type="PANTHER" id="PTHR47429:SF2">
    <property type="entry name" value="PROTEIN TWIN LOV 1"/>
    <property type="match status" value="1"/>
</dbReference>
<dbReference type="CDD" id="cd00130">
    <property type="entry name" value="PAS"/>
    <property type="match status" value="1"/>
</dbReference>
<dbReference type="Gene3D" id="3.30.450.20">
    <property type="entry name" value="PAS domain"/>
    <property type="match status" value="1"/>
</dbReference>
<dbReference type="PROSITE" id="PS50112">
    <property type="entry name" value="PAS"/>
    <property type="match status" value="1"/>
</dbReference>
<dbReference type="OrthoDB" id="489241at2"/>
<dbReference type="EMBL" id="APKE01000022">
    <property type="protein sequence ID" value="KAF0675807.1"/>
    <property type="molecule type" value="Genomic_DNA"/>
</dbReference>
<dbReference type="GO" id="GO:0016301">
    <property type="term" value="F:kinase activity"/>
    <property type="evidence" value="ECO:0007669"/>
    <property type="project" value="UniProtKB-KW"/>
</dbReference>
<dbReference type="InterPro" id="IPR005467">
    <property type="entry name" value="His_kinase_dom"/>
</dbReference>
<dbReference type="SUPFAM" id="SSF55785">
    <property type="entry name" value="PYP-like sensor domain (PAS domain)"/>
    <property type="match status" value="1"/>
</dbReference>
<dbReference type="Pfam" id="PF07568">
    <property type="entry name" value="HisKA_2"/>
    <property type="match status" value="1"/>
</dbReference>
<evidence type="ECO:0000256" key="1">
    <source>
        <dbReference type="ARBA" id="ARBA00022630"/>
    </source>
</evidence>
<evidence type="ECO:0000256" key="3">
    <source>
        <dbReference type="ARBA" id="ARBA00022991"/>
    </source>
</evidence>
<evidence type="ECO:0000313" key="7">
    <source>
        <dbReference type="Proteomes" id="UP000698242"/>
    </source>
</evidence>
<dbReference type="InterPro" id="IPR011495">
    <property type="entry name" value="Sig_transdc_His_kin_sub2_dim/P"/>
</dbReference>
<keyword evidence="2" id="KW-0288">FMN</keyword>
<dbReference type="AlphaFoldDB" id="A0A921TD68"/>
<dbReference type="SMART" id="SM00086">
    <property type="entry name" value="PAC"/>
    <property type="match status" value="1"/>
</dbReference>
<dbReference type="Proteomes" id="UP000698242">
    <property type="component" value="Unassembled WGS sequence"/>
</dbReference>
<dbReference type="NCBIfam" id="TIGR00229">
    <property type="entry name" value="sensory_box"/>
    <property type="match status" value="1"/>
</dbReference>
<feature type="domain" description="Histidine kinase" evidence="4">
    <location>
        <begin position="146"/>
        <end position="339"/>
    </location>
</feature>
<dbReference type="SUPFAM" id="SSF55874">
    <property type="entry name" value="ATPase domain of HSP90 chaperone/DNA topoisomerase II/histidine kinase"/>
    <property type="match status" value="1"/>
</dbReference>
<sequence>MDDQKTPTGPALLEEDALRTIALSSVAMVLTNPHYEDNPIVYVNRAFEKVTGYARDSAIGRNCRFLQCEDTDPEKIDQLREAIAQEREITVELLNARSDGSRFVSQLRISPVYGDDGALTHFLGIQTVIDEAPQGNGGSADEAMTELQHRVKNHLSMIVSLIRIQSRQSSAKLEYENLSRRVESLQMLYEELVRPKAGSNRESVDIGSYLTRVANAIAHLDGRAGILVNINVVSIDMSIDPATRIGLIISEVLTNALQHAFHGRERGVVELRVSRLTDGGMRATISDDGIGFADGVTWPNTDSLGGRIVQGLIDGLDGSLDASCGAGGTTVTLEVPGRAFA</sequence>
<reference evidence="6" key="1">
    <citation type="submission" date="2013-03" db="EMBL/GenBank/DDBJ databases">
        <title>Genome Sequence of the Profundibacterium mesophilum strain KAUST100406-0324T from Red Sea, a novel genus in the family Rhodobacteraceae.</title>
        <authorList>
            <person name="Essack M."/>
            <person name="Alam I."/>
            <person name="Lafi F."/>
            <person name="Alawi W."/>
            <person name="Kamanu F."/>
            <person name="Al-Suwailem A."/>
            <person name="Lee O.O."/>
            <person name="Xu Y."/>
            <person name="Bajic V."/>
            <person name="Qian P.-Y."/>
            <person name="Archer J."/>
        </authorList>
    </citation>
    <scope>NUCLEOTIDE SEQUENCE</scope>
    <source>
        <strain evidence="6">KAUST100406-0324</strain>
    </source>
</reference>
<keyword evidence="1" id="KW-0285">Flavoprotein</keyword>
<dbReference type="PROSITE" id="PS50109">
    <property type="entry name" value="HIS_KIN"/>
    <property type="match status" value="1"/>
</dbReference>
<dbReference type="PANTHER" id="PTHR47429">
    <property type="entry name" value="PROTEIN TWIN LOV 1"/>
    <property type="match status" value="1"/>
</dbReference>
<accession>A0A921TD68</accession>
<dbReference type="Gene3D" id="3.30.565.10">
    <property type="entry name" value="Histidine kinase-like ATPase, C-terminal domain"/>
    <property type="match status" value="1"/>
</dbReference>
<dbReference type="RefSeq" id="WP_159965454.1">
    <property type="nucleotide sequence ID" value="NZ_APKE01000022.1"/>
</dbReference>
<evidence type="ECO:0000313" key="6">
    <source>
        <dbReference type="EMBL" id="KAF0675807.1"/>
    </source>
</evidence>
<keyword evidence="3" id="KW-0157">Chromophore</keyword>
<comment type="caution">
    <text evidence="6">The sequence shown here is derived from an EMBL/GenBank/DDBJ whole genome shotgun (WGS) entry which is preliminary data.</text>
</comment>
<gene>
    <name evidence="6" type="primary">fixL</name>
    <name evidence="6" type="ORF">PMES_01893</name>
</gene>
<feature type="domain" description="PAS" evidence="5">
    <location>
        <begin position="36"/>
        <end position="83"/>
    </location>
</feature>
<name>A0A921TD68_9RHOB</name>
<dbReference type="InterPro" id="IPR000014">
    <property type="entry name" value="PAS"/>
</dbReference>
<dbReference type="InterPro" id="IPR003594">
    <property type="entry name" value="HATPase_dom"/>
</dbReference>
<keyword evidence="6" id="KW-0418">Kinase</keyword>